<dbReference type="Proteomes" id="UP000657918">
    <property type="component" value="Unassembled WGS sequence"/>
</dbReference>
<comment type="caution">
    <text evidence="1">The sequence shown here is derived from an EMBL/GenBank/DDBJ whole genome shotgun (WGS) entry which is preliminary data.</text>
</comment>
<dbReference type="EMBL" id="JADGMS010000014">
    <property type="protein sequence ID" value="KAF9669016.1"/>
    <property type="molecule type" value="Genomic_DNA"/>
</dbReference>
<accession>A0A835JGP7</accession>
<sequence length="65" mass="7309">MDYNVETCSKAAGSWMRAITEEEVLSKGPAAILQAITHKRVHVEATWQSKSPMELVQMQKLHLPC</sequence>
<proteinExistence type="predicted"/>
<gene>
    <name evidence="1" type="ORF">SADUNF_Sadunf14G0063600</name>
</gene>
<keyword evidence="2" id="KW-1185">Reference proteome</keyword>
<dbReference type="AlphaFoldDB" id="A0A835JGP7"/>
<name>A0A835JGP7_9ROSI</name>
<reference evidence="1 2" key="1">
    <citation type="submission" date="2020-10" db="EMBL/GenBank/DDBJ databases">
        <title>Plant Genome Project.</title>
        <authorList>
            <person name="Zhang R.-G."/>
        </authorList>
    </citation>
    <scope>NUCLEOTIDE SEQUENCE [LARGE SCALE GENOMIC DNA]</scope>
    <source>
        <strain evidence="1">FAFU-HL-1</strain>
        <tissue evidence="1">Leaf</tissue>
    </source>
</reference>
<evidence type="ECO:0000313" key="1">
    <source>
        <dbReference type="EMBL" id="KAF9669016.1"/>
    </source>
</evidence>
<protein>
    <submittedName>
        <fullName evidence="1">Uncharacterized protein</fullName>
    </submittedName>
</protein>
<organism evidence="1 2">
    <name type="scientific">Salix dunnii</name>
    <dbReference type="NCBI Taxonomy" id="1413687"/>
    <lineage>
        <taxon>Eukaryota</taxon>
        <taxon>Viridiplantae</taxon>
        <taxon>Streptophyta</taxon>
        <taxon>Embryophyta</taxon>
        <taxon>Tracheophyta</taxon>
        <taxon>Spermatophyta</taxon>
        <taxon>Magnoliopsida</taxon>
        <taxon>eudicotyledons</taxon>
        <taxon>Gunneridae</taxon>
        <taxon>Pentapetalae</taxon>
        <taxon>rosids</taxon>
        <taxon>fabids</taxon>
        <taxon>Malpighiales</taxon>
        <taxon>Salicaceae</taxon>
        <taxon>Saliceae</taxon>
        <taxon>Salix</taxon>
    </lineage>
</organism>
<evidence type="ECO:0000313" key="2">
    <source>
        <dbReference type="Proteomes" id="UP000657918"/>
    </source>
</evidence>